<keyword evidence="3" id="KW-1185">Reference proteome</keyword>
<organism evidence="2 3">
    <name type="scientific">Tuber borchii</name>
    <name type="common">White truffle</name>
    <dbReference type="NCBI Taxonomy" id="42251"/>
    <lineage>
        <taxon>Eukaryota</taxon>
        <taxon>Fungi</taxon>
        <taxon>Dikarya</taxon>
        <taxon>Ascomycota</taxon>
        <taxon>Pezizomycotina</taxon>
        <taxon>Pezizomycetes</taxon>
        <taxon>Pezizales</taxon>
        <taxon>Tuberaceae</taxon>
        <taxon>Tuber</taxon>
    </lineage>
</organism>
<dbReference type="AlphaFoldDB" id="A0A2T7A447"/>
<dbReference type="EMBL" id="NESQ01000026">
    <property type="protein sequence ID" value="PUU82499.1"/>
    <property type="molecule type" value="Genomic_DNA"/>
</dbReference>
<proteinExistence type="predicted"/>
<gene>
    <name evidence="2" type="ORF">B9Z19DRAFT_1061718</name>
</gene>
<protein>
    <submittedName>
        <fullName evidence="2">Uncharacterized protein</fullName>
    </submittedName>
</protein>
<feature type="region of interest" description="Disordered" evidence="1">
    <location>
        <begin position="1"/>
        <end position="30"/>
    </location>
</feature>
<dbReference type="OrthoDB" id="5344200at2759"/>
<sequence>MDNTASTVVVAELEATPPRSKDAATSTEPKDDVKVMVVGSTEHEGLKLLSGTEKSGVNTQIQEEVRQAKMKNPAVLVNLPSSPSAQAYEVTQQAKPDDGYFEPVFTEEEEAAAAAAASKKTS</sequence>
<accession>A0A2T7A447</accession>
<evidence type="ECO:0000256" key="1">
    <source>
        <dbReference type="SAM" id="MobiDB-lite"/>
    </source>
</evidence>
<dbReference type="Proteomes" id="UP000244722">
    <property type="component" value="Unassembled WGS sequence"/>
</dbReference>
<comment type="caution">
    <text evidence="2">The sequence shown here is derived from an EMBL/GenBank/DDBJ whole genome shotgun (WGS) entry which is preliminary data.</text>
</comment>
<reference evidence="2 3" key="1">
    <citation type="submission" date="2017-04" db="EMBL/GenBank/DDBJ databases">
        <title>Draft genome sequence of Tuber borchii Vittad., a whitish edible truffle.</title>
        <authorList>
            <consortium name="DOE Joint Genome Institute"/>
            <person name="Murat C."/>
            <person name="Kuo A."/>
            <person name="Barry K.W."/>
            <person name="Clum A."/>
            <person name="Dockter R.B."/>
            <person name="Fauchery L."/>
            <person name="Iotti M."/>
            <person name="Kohler A."/>
            <person name="Labutti K."/>
            <person name="Lindquist E.A."/>
            <person name="Lipzen A."/>
            <person name="Ohm R.A."/>
            <person name="Wang M."/>
            <person name="Grigoriev I.V."/>
            <person name="Zambonelli A."/>
            <person name="Martin F.M."/>
        </authorList>
    </citation>
    <scope>NUCLEOTIDE SEQUENCE [LARGE SCALE GENOMIC DNA]</scope>
    <source>
        <strain evidence="2 3">Tbo3840</strain>
    </source>
</reference>
<evidence type="ECO:0000313" key="2">
    <source>
        <dbReference type="EMBL" id="PUU82499.1"/>
    </source>
</evidence>
<name>A0A2T7A447_TUBBO</name>
<evidence type="ECO:0000313" key="3">
    <source>
        <dbReference type="Proteomes" id="UP000244722"/>
    </source>
</evidence>